<evidence type="ECO:0000313" key="1">
    <source>
        <dbReference type="EMBL" id="KAL3611338.1"/>
    </source>
</evidence>
<dbReference type="EMBL" id="RCHU02000001">
    <property type="protein sequence ID" value="KAL3611338.1"/>
    <property type="molecule type" value="Genomic_DNA"/>
</dbReference>
<comment type="caution">
    <text evidence="1">The sequence shown here is derived from an EMBL/GenBank/DDBJ whole genome shotgun (WGS) entry which is preliminary data.</text>
</comment>
<name>A0ACC4D1S5_POPAL</name>
<dbReference type="Proteomes" id="UP000309997">
    <property type="component" value="Unassembled WGS sequence"/>
</dbReference>
<sequence>MKKPAILFLIFGVLTISSILITPVQGHSPETANKMVLYSAKLILQPRLAYSVLQKTADARLWGALINDRAIVGFFAFQKKREGSTWAWGYDDADSQTRYFGSKSFNIPCCHFDWEQMESGLRNQIESEIFSEKHWQTRAYSSRKLPKRRRATLTIIGRSFSGELGWIYNGVTERNIEDGL</sequence>
<keyword evidence="2" id="KW-1185">Reference proteome</keyword>
<proteinExistence type="predicted"/>
<reference evidence="1 2" key="1">
    <citation type="journal article" date="2024" name="Plant Biotechnol. J.">
        <title>Genome and CRISPR/Cas9 system of a widespread forest tree (Populus alba) in the world.</title>
        <authorList>
            <person name="Liu Y.J."/>
            <person name="Jiang P.F."/>
            <person name="Han X.M."/>
            <person name="Li X.Y."/>
            <person name="Wang H.M."/>
            <person name="Wang Y.J."/>
            <person name="Wang X.X."/>
            <person name="Zeng Q.Y."/>
        </authorList>
    </citation>
    <scope>NUCLEOTIDE SEQUENCE [LARGE SCALE GENOMIC DNA]</scope>
    <source>
        <strain evidence="2">cv. PAL-ZL1</strain>
    </source>
</reference>
<organism evidence="1 2">
    <name type="scientific">Populus alba</name>
    <name type="common">White poplar</name>
    <dbReference type="NCBI Taxonomy" id="43335"/>
    <lineage>
        <taxon>Eukaryota</taxon>
        <taxon>Viridiplantae</taxon>
        <taxon>Streptophyta</taxon>
        <taxon>Embryophyta</taxon>
        <taxon>Tracheophyta</taxon>
        <taxon>Spermatophyta</taxon>
        <taxon>Magnoliopsida</taxon>
        <taxon>eudicotyledons</taxon>
        <taxon>Gunneridae</taxon>
        <taxon>Pentapetalae</taxon>
        <taxon>rosids</taxon>
        <taxon>fabids</taxon>
        <taxon>Malpighiales</taxon>
        <taxon>Salicaceae</taxon>
        <taxon>Saliceae</taxon>
        <taxon>Populus</taxon>
    </lineage>
</organism>
<evidence type="ECO:0000313" key="2">
    <source>
        <dbReference type="Proteomes" id="UP000309997"/>
    </source>
</evidence>
<accession>A0ACC4D1S5</accession>
<protein>
    <submittedName>
        <fullName evidence="1">Uncharacterized protein</fullName>
    </submittedName>
</protein>
<gene>
    <name evidence="1" type="ORF">D5086_002358</name>
</gene>